<protein>
    <recommendedName>
        <fullName evidence="5">aralkylamine N-acetyltransferase</fullName>
        <ecNumber evidence="5">2.3.1.87</ecNumber>
    </recommendedName>
</protein>
<evidence type="ECO:0000256" key="12">
    <source>
        <dbReference type="ARBA" id="ARBA00052335"/>
    </source>
</evidence>
<evidence type="ECO:0000256" key="10">
    <source>
        <dbReference type="ARBA" id="ARBA00051823"/>
    </source>
</evidence>
<dbReference type="InterPro" id="IPR016181">
    <property type="entry name" value="Acyl_CoA_acyltransferase"/>
</dbReference>
<evidence type="ECO:0000313" key="15">
    <source>
        <dbReference type="Proteomes" id="UP000504633"/>
    </source>
</evidence>
<dbReference type="PANTHER" id="PTHR20905:SF1">
    <property type="entry name" value="AT07410P-RELATED"/>
    <property type="match status" value="1"/>
</dbReference>
<organism evidence="15 16">
    <name type="scientific">Drosophila hydei</name>
    <name type="common">Fruit fly</name>
    <dbReference type="NCBI Taxonomy" id="7224"/>
    <lineage>
        <taxon>Eukaryota</taxon>
        <taxon>Metazoa</taxon>
        <taxon>Ecdysozoa</taxon>
        <taxon>Arthropoda</taxon>
        <taxon>Hexapoda</taxon>
        <taxon>Insecta</taxon>
        <taxon>Pterygota</taxon>
        <taxon>Neoptera</taxon>
        <taxon>Endopterygota</taxon>
        <taxon>Diptera</taxon>
        <taxon>Brachycera</taxon>
        <taxon>Muscomorpha</taxon>
        <taxon>Ephydroidea</taxon>
        <taxon>Drosophilidae</taxon>
        <taxon>Drosophila</taxon>
    </lineage>
</organism>
<feature type="domain" description="N-acetyltransferase" evidence="14">
    <location>
        <begin position="10"/>
        <end position="206"/>
    </location>
</feature>
<evidence type="ECO:0000313" key="16">
    <source>
        <dbReference type="RefSeq" id="XP_023159568.1"/>
    </source>
</evidence>
<dbReference type="FunFam" id="3.40.630.30:FF:000046">
    <property type="entry name" value="Dopamine N-acetyltransferase"/>
    <property type="match status" value="1"/>
</dbReference>
<comment type="catalytic activity">
    <reaction evidence="6">
        <text>dopamine + (9Z)-octadecenoyl-CoA = N-(9Z-octadecanoyl)-dopamine + CoA + H(+)</text>
        <dbReference type="Rhea" id="RHEA:51380"/>
        <dbReference type="ChEBI" id="CHEBI:15378"/>
        <dbReference type="ChEBI" id="CHEBI:31883"/>
        <dbReference type="ChEBI" id="CHEBI:57287"/>
        <dbReference type="ChEBI" id="CHEBI:57387"/>
        <dbReference type="ChEBI" id="CHEBI:59905"/>
    </reaction>
    <physiologicalReaction direction="left-to-right" evidence="6">
        <dbReference type="Rhea" id="RHEA:51381"/>
    </physiologicalReaction>
</comment>
<evidence type="ECO:0000256" key="11">
    <source>
        <dbReference type="ARBA" id="ARBA00052178"/>
    </source>
</evidence>
<keyword evidence="2" id="KW-0012">Acyltransferase</keyword>
<dbReference type="InterPro" id="IPR000182">
    <property type="entry name" value="GNAT_dom"/>
</dbReference>
<dbReference type="OMA" id="PHESVQT"/>
<dbReference type="OrthoDB" id="8113373at2759"/>
<dbReference type="CDD" id="cd04301">
    <property type="entry name" value="NAT_SF"/>
    <property type="match status" value="1"/>
</dbReference>
<comment type="catalytic activity">
    <reaction evidence="9">
        <text>dopamine + acetyl-CoA = N-acetyldopamine + CoA + H(+)</text>
        <dbReference type="Rhea" id="RHEA:51388"/>
        <dbReference type="ChEBI" id="CHEBI:15378"/>
        <dbReference type="ChEBI" id="CHEBI:57287"/>
        <dbReference type="ChEBI" id="CHEBI:57288"/>
        <dbReference type="ChEBI" id="CHEBI:59905"/>
        <dbReference type="ChEBI" id="CHEBI:125678"/>
    </reaction>
    <physiologicalReaction direction="left-to-right" evidence="9">
        <dbReference type="Rhea" id="RHEA:51389"/>
    </physiologicalReaction>
</comment>
<dbReference type="AlphaFoldDB" id="A0A6J1KZX1"/>
<dbReference type="CTD" id="31512"/>
<name>A0A6J1KZX1_DROHY</name>
<dbReference type="GeneID" id="111591894"/>
<evidence type="ECO:0000259" key="14">
    <source>
        <dbReference type="PROSITE" id="PS51186"/>
    </source>
</evidence>
<dbReference type="Pfam" id="PF00583">
    <property type="entry name" value="Acetyltransf_1"/>
    <property type="match status" value="1"/>
</dbReference>
<dbReference type="KEGG" id="dhe:111591894"/>
<evidence type="ECO:0000256" key="9">
    <source>
        <dbReference type="ARBA" id="ARBA00051711"/>
    </source>
</evidence>
<reference evidence="16" key="1">
    <citation type="submission" date="2025-08" db="UniProtKB">
        <authorList>
            <consortium name="RefSeq"/>
        </authorList>
    </citation>
    <scope>IDENTIFICATION</scope>
    <source>
        <strain evidence="16">15085-1641.00</strain>
        <tissue evidence="16">Whole body</tissue>
    </source>
</reference>
<keyword evidence="1" id="KW-0808">Transferase</keyword>
<dbReference type="GO" id="GO:0004059">
    <property type="term" value="F:aralkylamine N-acetyltransferase activity"/>
    <property type="evidence" value="ECO:0007669"/>
    <property type="project" value="UniProtKB-EC"/>
</dbReference>
<comment type="pathway">
    <text evidence="3">Aromatic compound metabolism; melatonin biosynthesis; melatonin from serotonin: step 1/2.</text>
</comment>
<evidence type="ECO:0000256" key="7">
    <source>
        <dbReference type="ARBA" id="ARBA00050849"/>
    </source>
</evidence>
<evidence type="ECO:0000256" key="13">
    <source>
        <dbReference type="ARBA" id="ARBA00052491"/>
    </source>
</evidence>
<dbReference type="EC" id="2.3.1.87" evidence="5"/>
<evidence type="ECO:0000256" key="5">
    <source>
        <dbReference type="ARBA" id="ARBA00039114"/>
    </source>
</evidence>
<proteinExistence type="inferred from homology"/>
<sequence>MSATEKSDDFEIRVAGVEDGDRMMQFLHLHYYREEPLTAGCAPPEPDEEDQKFLLSNLPHGTCLLMFHKDRIVAVAVAGPKGPDEAEHLFDEAAKLAGSKWGRILGILARAERDANVFSRYGVDRAIHLHALGVDEQMRGRAIGERLVNALAARGKELGYQLLTADCSSYYSSRLMKRLGYELVNSIPYANYVDAAGEQLIRPPAPHKALETLVLRL</sequence>
<evidence type="ECO:0000256" key="2">
    <source>
        <dbReference type="ARBA" id="ARBA00023315"/>
    </source>
</evidence>
<dbReference type="Proteomes" id="UP000504633">
    <property type="component" value="Unplaced"/>
</dbReference>
<evidence type="ECO:0000256" key="4">
    <source>
        <dbReference type="ARBA" id="ARBA00038182"/>
    </source>
</evidence>
<dbReference type="SUPFAM" id="SSF55729">
    <property type="entry name" value="Acyl-CoA N-acyltransferases (Nat)"/>
    <property type="match status" value="1"/>
</dbReference>
<comment type="similarity">
    <text evidence="4">Belongs to the acetyltransferase family. AANAT subfamily.</text>
</comment>
<dbReference type="PANTHER" id="PTHR20905">
    <property type="entry name" value="N-ACETYLTRANSFERASE-RELATED"/>
    <property type="match status" value="1"/>
</dbReference>
<dbReference type="RefSeq" id="XP_023159568.1">
    <property type="nucleotide sequence ID" value="XM_023303800.2"/>
</dbReference>
<comment type="catalytic activity">
    <reaction evidence="13">
        <text>serotonin + acetyl-CoA = N-acetylserotonin + CoA + H(+)</text>
        <dbReference type="Rhea" id="RHEA:25217"/>
        <dbReference type="ChEBI" id="CHEBI:15378"/>
        <dbReference type="ChEBI" id="CHEBI:17697"/>
        <dbReference type="ChEBI" id="CHEBI:57287"/>
        <dbReference type="ChEBI" id="CHEBI:57288"/>
        <dbReference type="ChEBI" id="CHEBI:350546"/>
        <dbReference type="EC" id="2.3.1.87"/>
    </reaction>
    <physiologicalReaction direction="left-to-right" evidence="13">
        <dbReference type="Rhea" id="RHEA:25218"/>
    </physiologicalReaction>
</comment>
<keyword evidence="15" id="KW-1185">Reference proteome</keyword>
<comment type="catalytic activity">
    <reaction evidence="10">
        <text>serotonin + (9Z)-octadecenoyl-CoA = N-(9Z-octadecenoyl)-serotonin + CoA + H(+)</text>
        <dbReference type="Rhea" id="RHEA:51392"/>
        <dbReference type="ChEBI" id="CHEBI:15378"/>
        <dbReference type="ChEBI" id="CHEBI:57287"/>
        <dbReference type="ChEBI" id="CHEBI:57387"/>
        <dbReference type="ChEBI" id="CHEBI:134064"/>
        <dbReference type="ChEBI" id="CHEBI:350546"/>
    </reaction>
    <physiologicalReaction direction="left-to-right" evidence="10">
        <dbReference type="Rhea" id="RHEA:51393"/>
    </physiologicalReaction>
</comment>
<evidence type="ECO:0000256" key="1">
    <source>
        <dbReference type="ARBA" id="ARBA00022679"/>
    </source>
</evidence>
<dbReference type="PROSITE" id="PS51186">
    <property type="entry name" value="GNAT"/>
    <property type="match status" value="1"/>
</dbReference>
<gene>
    <name evidence="16" type="primary">LOC111591894</name>
</gene>
<accession>A0A6J1KZX1</accession>
<comment type="catalytic activity">
    <reaction evidence="12">
        <text>dopamine + hexadecanoyl-CoA = N-hexadecanoyl-dopamine + CoA + H(+)</text>
        <dbReference type="Rhea" id="RHEA:51376"/>
        <dbReference type="ChEBI" id="CHEBI:15378"/>
        <dbReference type="ChEBI" id="CHEBI:57287"/>
        <dbReference type="ChEBI" id="CHEBI:57379"/>
        <dbReference type="ChEBI" id="CHEBI:59905"/>
        <dbReference type="ChEBI" id="CHEBI:134058"/>
    </reaction>
    <physiologicalReaction direction="left-to-right" evidence="12">
        <dbReference type="Rhea" id="RHEA:51377"/>
    </physiologicalReaction>
</comment>
<evidence type="ECO:0000256" key="6">
    <source>
        <dbReference type="ARBA" id="ARBA00050189"/>
    </source>
</evidence>
<evidence type="ECO:0000256" key="3">
    <source>
        <dbReference type="ARBA" id="ARBA00037926"/>
    </source>
</evidence>
<comment type="catalytic activity">
    <reaction evidence="8">
        <text>serotonin + (5Z,8Z,11Z,14Z)-eicosatetraenoyl-CoA = N-[(5Z,8Z,11Z,14Z)-eicosatetraenoyl]-serotonin + CoA + H(+)</text>
        <dbReference type="Rhea" id="RHEA:51396"/>
        <dbReference type="ChEBI" id="CHEBI:15378"/>
        <dbReference type="ChEBI" id="CHEBI:57287"/>
        <dbReference type="ChEBI" id="CHEBI:57368"/>
        <dbReference type="ChEBI" id="CHEBI:132255"/>
        <dbReference type="ChEBI" id="CHEBI:350546"/>
    </reaction>
    <physiologicalReaction direction="left-to-right" evidence="8">
        <dbReference type="Rhea" id="RHEA:51397"/>
    </physiologicalReaction>
</comment>
<evidence type="ECO:0000256" key="8">
    <source>
        <dbReference type="ARBA" id="ARBA00051284"/>
    </source>
</evidence>
<comment type="catalytic activity">
    <reaction evidence="7">
        <text>serotonin + octadecanoyl-CoA = N-octadecanoyl-serotonin + CoA + H(+)</text>
        <dbReference type="Rhea" id="RHEA:51400"/>
        <dbReference type="ChEBI" id="CHEBI:15378"/>
        <dbReference type="ChEBI" id="CHEBI:57287"/>
        <dbReference type="ChEBI" id="CHEBI:57394"/>
        <dbReference type="ChEBI" id="CHEBI:134065"/>
        <dbReference type="ChEBI" id="CHEBI:350546"/>
    </reaction>
    <physiologicalReaction direction="left-to-right" evidence="7">
        <dbReference type="Rhea" id="RHEA:51401"/>
    </physiologicalReaction>
</comment>
<comment type="catalytic activity">
    <reaction evidence="11">
        <text>serotonin + hexadecanoyl-CoA = N-hexadecanoyl-serotonin + CoA + H(+)</text>
        <dbReference type="Rhea" id="RHEA:51384"/>
        <dbReference type="ChEBI" id="CHEBI:15378"/>
        <dbReference type="ChEBI" id="CHEBI:57287"/>
        <dbReference type="ChEBI" id="CHEBI:57379"/>
        <dbReference type="ChEBI" id="CHEBI:134059"/>
        <dbReference type="ChEBI" id="CHEBI:350546"/>
    </reaction>
    <physiologicalReaction direction="left-to-right" evidence="11">
        <dbReference type="Rhea" id="RHEA:51385"/>
    </physiologicalReaction>
</comment>
<dbReference type="Gene3D" id="3.40.630.30">
    <property type="match status" value="1"/>
</dbReference>